<reference evidence="2" key="1">
    <citation type="journal article" date="2013" name="Nat. Genet.">
        <title>The duck genome and transcriptome provide insight into an avian influenza virus reservoir species.</title>
        <authorList>
            <person name="Huang Y."/>
            <person name="Li Y."/>
            <person name="Burt D.W."/>
            <person name="Chen H."/>
            <person name="Zhang Y."/>
            <person name="Qian W."/>
            <person name="Kim H."/>
            <person name="Gan S."/>
            <person name="Zhao Y."/>
            <person name="Li J."/>
            <person name="Yi K."/>
            <person name="Feng H."/>
            <person name="Zhu P."/>
            <person name="Li B."/>
            <person name="Liu Q."/>
            <person name="Fairley S."/>
            <person name="Magor K.E."/>
            <person name="Du Z."/>
            <person name="Hu X."/>
            <person name="Goodman L."/>
            <person name="Tafer H."/>
            <person name="Vignal A."/>
            <person name="Lee T."/>
            <person name="Kim K.W."/>
            <person name="Sheng Z."/>
            <person name="An Y."/>
            <person name="Searle S."/>
            <person name="Herrero J."/>
            <person name="Groenen M.A."/>
            <person name="Crooijmans R.P."/>
            <person name="Faraut T."/>
            <person name="Cai Q."/>
            <person name="Webster R.G."/>
            <person name="Aldridge J.R."/>
            <person name="Warren W.C."/>
            <person name="Bartschat S."/>
            <person name="Kehr S."/>
            <person name="Marz M."/>
            <person name="Stadler P.F."/>
            <person name="Smith J."/>
            <person name="Kraus R.H."/>
            <person name="Zhao Y."/>
            <person name="Ren L."/>
            <person name="Fei J."/>
            <person name="Morisson M."/>
            <person name="Kaiser P."/>
            <person name="Griffin D.K."/>
            <person name="Rao M."/>
            <person name="Pitel F."/>
            <person name="Wang J."/>
            <person name="Li N."/>
        </authorList>
    </citation>
    <scope>NUCLEOTIDE SEQUENCE [LARGE SCALE GENOMIC DNA]</scope>
</reference>
<keyword evidence="2" id="KW-1185">Reference proteome</keyword>
<accession>R0JU79</accession>
<proteinExistence type="predicted"/>
<dbReference type="EMBL" id="KB743167">
    <property type="protein sequence ID" value="EOB00747.1"/>
    <property type="molecule type" value="Genomic_DNA"/>
</dbReference>
<evidence type="ECO:0000313" key="1">
    <source>
        <dbReference type="EMBL" id="EOB00747.1"/>
    </source>
</evidence>
<sequence length="260" mass="29163">MKKEDTDTTTTSKGDPVAIPLRSLEVLWHPTPLTERRIRPIAPNCSVRTAMVQALGQVMDRCKWMQGKENFAGEQVPTARTRTERDIKGYLSIIMSDKVNTYSQKLATGSLEHCWVSFDTRITDHMMDGSHNYDEIKDVKAQGSGSVQNLIRMMLEFSTPQLDQGNEQMSMESVFFSSRIQENTCKSLIGEQRRAAQDPATSSRWKLSSVKPILIIIRFLKSPLLMASKILVPVISPITSALTLTTANNHLTSFLAKLCN</sequence>
<gene>
    <name evidence="1" type="ORF">Anapl_05902</name>
</gene>
<dbReference type="AlphaFoldDB" id="R0JU79"/>
<evidence type="ECO:0000313" key="2">
    <source>
        <dbReference type="Proteomes" id="UP000296049"/>
    </source>
</evidence>
<dbReference type="Proteomes" id="UP000296049">
    <property type="component" value="Unassembled WGS sequence"/>
</dbReference>
<protein>
    <submittedName>
        <fullName evidence="1">Uncharacterized protein</fullName>
    </submittedName>
</protein>
<name>R0JU79_ANAPL</name>
<organism evidence="1 2">
    <name type="scientific">Anas platyrhynchos</name>
    <name type="common">Mallard</name>
    <name type="synonym">Anas boschas</name>
    <dbReference type="NCBI Taxonomy" id="8839"/>
    <lineage>
        <taxon>Eukaryota</taxon>
        <taxon>Metazoa</taxon>
        <taxon>Chordata</taxon>
        <taxon>Craniata</taxon>
        <taxon>Vertebrata</taxon>
        <taxon>Euteleostomi</taxon>
        <taxon>Archelosauria</taxon>
        <taxon>Archosauria</taxon>
        <taxon>Dinosauria</taxon>
        <taxon>Saurischia</taxon>
        <taxon>Theropoda</taxon>
        <taxon>Coelurosauria</taxon>
        <taxon>Aves</taxon>
        <taxon>Neognathae</taxon>
        <taxon>Galloanserae</taxon>
        <taxon>Anseriformes</taxon>
        <taxon>Anatidae</taxon>
        <taxon>Anatinae</taxon>
        <taxon>Anas</taxon>
    </lineage>
</organism>